<organism evidence="2">
    <name type="scientific">hydrothermal vent metagenome</name>
    <dbReference type="NCBI Taxonomy" id="652676"/>
    <lineage>
        <taxon>unclassified sequences</taxon>
        <taxon>metagenomes</taxon>
        <taxon>ecological metagenomes</taxon>
    </lineage>
</organism>
<name>A0A3B1DB81_9ZZZZ</name>
<proteinExistence type="predicted"/>
<dbReference type="EMBL" id="UOGF01000103">
    <property type="protein sequence ID" value="VAX33238.1"/>
    <property type="molecule type" value="Genomic_DNA"/>
</dbReference>
<reference evidence="2" key="1">
    <citation type="submission" date="2018-06" db="EMBL/GenBank/DDBJ databases">
        <authorList>
            <person name="Zhirakovskaya E."/>
        </authorList>
    </citation>
    <scope>NUCLEOTIDE SEQUENCE</scope>
</reference>
<evidence type="ECO:0000313" key="2">
    <source>
        <dbReference type="EMBL" id="VAX33238.1"/>
    </source>
</evidence>
<gene>
    <name evidence="2" type="ORF">MNBD_NITROSPIRAE01-1692</name>
</gene>
<protein>
    <submittedName>
        <fullName evidence="2">Uncharacterized protein</fullName>
    </submittedName>
</protein>
<feature type="region of interest" description="Disordered" evidence="1">
    <location>
        <begin position="1"/>
        <end position="21"/>
    </location>
</feature>
<dbReference type="AlphaFoldDB" id="A0A3B1DB81"/>
<feature type="compositionally biased region" description="Basic residues" evidence="1">
    <location>
        <begin position="1"/>
        <end position="11"/>
    </location>
</feature>
<sequence length="61" mass="6977">MNTHTAKKQKNVNRPVANDFSKSMQGNKFTFRFVDNRPEAIAQRKLKEIVDNSPRSLSDLG</sequence>
<accession>A0A3B1DB81</accession>
<evidence type="ECO:0000256" key="1">
    <source>
        <dbReference type="SAM" id="MobiDB-lite"/>
    </source>
</evidence>